<evidence type="ECO:0000256" key="7">
    <source>
        <dbReference type="ARBA" id="ARBA00023136"/>
    </source>
</evidence>
<dbReference type="PANTHER" id="PTHR43394:SF1">
    <property type="entry name" value="ATP-BINDING CASSETTE SUB-FAMILY B MEMBER 10, MITOCHONDRIAL"/>
    <property type="match status" value="1"/>
</dbReference>
<dbReference type="PANTHER" id="PTHR43394">
    <property type="entry name" value="ATP-DEPENDENT PERMEASE MDL1, MITOCHONDRIAL"/>
    <property type="match status" value="1"/>
</dbReference>
<evidence type="ECO:0000256" key="3">
    <source>
        <dbReference type="ARBA" id="ARBA00022692"/>
    </source>
</evidence>
<dbReference type="GO" id="GO:0016887">
    <property type="term" value="F:ATP hydrolysis activity"/>
    <property type="evidence" value="ECO:0007669"/>
    <property type="project" value="InterPro"/>
</dbReference>
<dbReference type="AlphaFoldDB" id="A0A1E3PWR5"/>
<dbReference type="PROSITE" id="PS50893">
    <property type="entry name" value="ABC_TRANSPORTER_2"/>
    <property type="match status" value="1"/>
</dbReference>
<organism evidence="11 12">
    <name type="scientific">Lipomyces starkeyi NRRL Y-11557</name>
    <dbReference type="NCBI Taxonomy" id="675824"/>
    <lineage>
        <taxon>Eukaryota</taxon>
        <taxon>Fungi</taxon>
        <taxon>Dikarya</taxon>
        <taxon>Ascomycota</taxon>
        <taxon>Saccharomycotina</taxon>
        <taxon>Lipomycetes</taxon>
        <taxon>Lipomycetales</taxon>
        <taxon>Lipomycetaceae</taxon>
        <taxon>Lipomyces</taxon>
    </lineage>
</organism>
<keyword evidence="5" id="KW-0067">ATP-binding</keyword>
<dbReference type="InterPro" id="IPR017871">
    <property type="entry name" value="ABC_transporter-like_CS"/>
</dbReference>
<feature type="transmembrane region" description="Helical" evidence="8">
    <location>
        <begin position="410"/>
        <end position="428"/>
    </location>
</feature>
<feature type="transmembrane region" description="Helical" evidence="8">
    <location>
        <begin position="290"/>
        <end position="309"/>
    </location>
</feature>
<dbReference type="InterPro" id="IPR027417">
    <property type="entry name" value="P-loop_NTPase"/>
</dbReference>
<keyword evidence="7 8" id="KW-0472">Membrane</keyword>
<dbReference type="CDD" id="cd03249">
    <property type="entry name" value="ABC_MTABC3_MDL1_MDL2"/>
    <property type="match status" value="1"/>
</dbReference>
<evidence type="ECO:0000259" key="10">
    <source>
        <dbReference type="PROSITE" id="PS50929"/>
    </source>
</evidence>
<dbReference type="InterPro" id="IPR003593">
    <property type="entry name" value="AAA+_ATPase"/>
</dbReference>
<dbReference type="STRING" id="675824.A0A1E3PWR5"/>
<dbReference type="Proteomes" id="UP000094385">
    <property type="component" value="Unassembled WGS sequence"/>
</dbReference>
<feature type="domain" description="ABC transmembrane type-1" evidence="10">
    <location>
        <begin position="147"/>
        <end position="433"/>
    </location>
</feature>
<reference evidence="11 12" key="1">
    <citation type="journal article" date="2016" name="Proc. Natl. Acad. Sci. U.S.A.">
        <title>Comparative genomics of biotechnologically important yeasts.</title>
        <authorList>
            <person name="Riley R."/>
            <person name="Haridas S."/>
            <person name="Wolfe K.H."/>
            <person name="Lopes M.R."/>
            <person name="Hittinger C.T."/>
            <person name="Goeker M."/>
            <person name="Salamov A.A."/>
            <person name="Wisecaver J.H."/>
            <person name="Long T.M."/>
            <person name="Calvey C.H."/>
            <person name="Aerts A.L."/>
            <person name="Barry K.W."/>
            <person name="Choi C."/>
            <person name="Clum A."/>
            <person name="Coughlan A.Y."/>
            <person name="Deshpande S."/>
            <person name="Douglass A.P."/>
            <person name="Hanson S.J."/>
            <person name="Klenk H.-P."/>
            <person name="LaButti K.M."/>
            <person name="Lapidus A."/>
            <person name="Lindquist E.A."/>
            <person name="Lipzen A.M."/>
            <person name="Meier-Kolthoff J.P."/>
            <person name="Ohm R.A."/>
            <person name="Otillar R.P."/>
            <person name="Pangilinan J.L."/>
            <person name="Peng Y."/>
            <person name="Rokas A."/>
            <person name="Rosa C.A."/>
            <person name="Scheuner C."/>
            <person name="Sibirny A.A."/>
            <person name="Slot J.C."/>
            <person name="Stielow J.B."/>
            <person name="Sun H."/>
            <person name="Kurtzman C.P."/>
            <person name="Blackwell M."/>
            <person name="Grigoriev I.V."/>
            <person name="Jeffries T.W."/>
        </authorList>
    </citation>
    <scope>NUCLEOTIDE SEQUENCE [LARGE SCALE GENOMIC DNA]</scope>
    <source>
        <strain evidence="11 12">NRRL Y-11557</strain>
    </source>
</reference>
<protein>
    <submittedName>
        <fullName evidence="11">Uncharacterized protein</fullName>
    </submittedName>
</protein>
<dbReference type="GO" id="GO:0090374">
    <property type="term" value="P:oligopeptide export from mitochondrion"/>
    <property type="evidence" value="ECO:0007669"/>
    <property type="project" value="TreeGrafter"/>
</dbReference>
<feature type="transmembrane region" description="Helical" evidence="8">
    <location>
        <begin position="142"/>
        <end position="162"/>
    </location>
</feature>
<dbReference type="Gene3D" id="3.40.50.300">
    <property type="entry name" value="P-loop containing nucleotide triphosphate hydrolases"/>
    <property type="match status" value="1"/>
</dbReference>
<dbReference type="PROSITE" id="PS50929">
    <property type="entry name" value="ABC_TM1F"/>
    <property type="match status" value="1"/>
</dbReference>
<dbReference type="Pfam" id="PF00664">
    <property type="entry name" value="ABC_membrane"/>
    <property type="match status" value="1"/>
</dbReference>
<keyword evidence="4" id="KW-0547">Nucleotide-binding</keyword>
<evidence type="ECO:0000313" key="12">
    <source>
        <dbReference type="Proteomes" id="UP000094385"/>
    </source>
</evidence>
<keyword evidence="3 8" id="KW-0812">Transmembrane</keyword>
<feature type="domain" description="ABC transporter" evidence="9">
    <location>
        <begin position="467"/>
        <end position="704"/>
    </location>
</feature>
<dbReference type="FunFam" id="3.40.50.300:FF:000218">
    <property type="entry name" value="Multidrug ABC transporter ATP-binding protein"/>
    <property type="match status" value="1"/>
</dbReference>
<dbReference type="GO" id="GO:0005743">
    <property type="term" value="C:mitochondrial inner membrane"/>
    <property type="evidence" value="ECO:0007669"/>
    <property type="project" value="TreeGrafter"/>
</dbReference>
<comment type="subcellular location">
    <subcellularLocation>
        <location evidence="1">Membrane</location>
        <topology evidence="1">Multi-pass membrane protein</topology>
    </subcellularLocation>
</comment>
<evidence type="ECO:0000256" key="5">
    <source>
        <dbReference type="ARBA" id="ARBA00022840"/>
    </source>
</evidence>
<dbReference type="InterPro" id="IPR003439">
    <property type="entry name" value="ABC_transporter-like_ATP-bd"/>
</dbReference>
<evidence type="ECO:0000256" key="2">
    <source>
        <dbReference type="ARBA" id="ARBA00005580"/>
    </source>
</evidence>
<evidence type="ECO:0000256" key="1">
    <source>
        <dbReference type="ARBA" id="ARBA00004141"/>
    </source>
</evidence>
<evidence type="ECO:0000256" key="6">
    <source>
        <dbReference type="ARBA" id="ARBA00022989"/>
    </source>
</evidence>
<dbReference type="InterPro" id="IPR039421">
    <property type="entry name" value="Type_1_exporter"/>
</dbReference>
<dbReference type="PIRSF" id="PIRSF002773">
    <property type="entry name" value="ABC_prm/ATPase_B"/>
    <property type="match status" value="1"/>
</dbReference>
<dbReference type="PROSITE" id="PS00211">
    <property type="entry name" value="ABC_TRANSPORTER_1"/>
    <property type="match status" value="1"/>
</dbReference>
<evidence type="ECO:0000256" key="4">
    <source>
        <dbReference type="ARBA" id="ARBA00022741"/>
    </source>
</evidence>
<gene>
    <name evidence="11" type="ORF">LIPSTDRAFT_180632</name>
</gene>
<dbReference type="Pfam" id="PF00005">
    <property type="entry name" value="ABC_tran"/>
    <property type="match status" value="1"/>
</dbReference>
<feature type="transmembrane region" description="Helical" evidence="8">
    <location>
        <begin position="368"/>
        <end position="390"/>
    </location>
</feature>
<keyword evidence="12" id="KW-1185">Reference proteome</keyword>
<dbReference type="InterPro" id="IPR011527">
    <property type="entry name" value="ABC1_TM_dom"/>
</dbReference>
<comment type="similarity">
    <text evidence="2">Belongs to the ABC transporter superfamily. ABCB family. Mitochondrial peptide exporter (TC 3.A.1.212) subfamily.</text>
</comment>
<evidence type="ECO:0000256" key="8">
    <source>
        <dbReference type="SAM" id="Phobius"/>
    </source>
</evidence>
<evidence type="ECO:0000259" key="9">
    <source>
        <dbReference type="PROSITE" id="PS50893"/>
    </source>
</evidence>
<dbReference type="EMBL" id="KV454302">
    <property type="protein sequence ID" value="ODQ69724.1"/>
    <property type="molecule type" value="Genomic_DNA"/>
</dbReference>
<feature type="transmembrane region" description="Helical" evidence="8">
    <location>
        <begin position="182"/>
        <end position="204"/>
    </location>
</feature>
<dbReference type="SMART" id="SM00382">
    <property type="entry name" value="AAA"/>
    <property type="match status" value="1"/>
</dbReference>
<dbReference type="GO" id="GO:0015421">
    <property type="term" value="F:ABC-type oligopeptide transporter activity"/>
    <property type="evidence" value="ECO:0007669"/>
    <property type="project" value="TreeGrafter"/>
</dbReference>
<proteinExistence type="inferred from homology"/>
<dbReference type="GO" id="GO:0005524">
    <property type="term" value="F:ATP binding"/>
    <property type="evidence" value="ECO:0007669"/>
    <property type="project" value="UniProtKB-KW"/>
</dbReference>
<dbReference type="SUPFAM" id="SSF90123">
    <property type="entry name" value="ABC transporter transmembrane region"/>
    <property type="match status" value="1"/>
</dbReference>
<dbReference type="OrthoDB" id="6500128at2759"/>
<dbReference type="InterPro" id="IPR036640">
    <property type="entry name" value="ABC1_TM_sf"/>
</dbReference>
<accession>A0A1E3PWR5</accession>
<dbReference type="Gene3D" id="1.20.1560.10">
    <property type="entry name" value="ABC transporter type 1, transmembrane domain"/>
    <property type="match status" value="1"/>
</dbReference>
<name>A0A1E3PWR5_LIPST</name>
<keyword evidence="6 8" id="KW-1133">Transmembrane helix</keyword>
<dbReference type="CDD" id="cd18573">
    <property type="entry name" value="ABC_6TM_ABCB10_like"/>
    <property type="match status" value="1"/>
</dbReference>
<dbReference type="SUPFAM" id="SSF52540">
    <property type="entry name" value="P-loop containing nucleoside triphosphate hydrolases"/>
    <property type="match status" value="1"/>
</dbReference>
<evidence type="ECO:0000313" key="11">
    <source>
        <dbReference type="EMBL" id="ODQ69724.1"/>
    </source>
</evidence>
<sequence length="704" mass="77420">MPPRIPLVRRTLAPQRGTRSQPLTILLLRTRCLATCTRAPFSAPTPCIKWSNFTLKKYTVCPRFLRKLPHRLFSSGLCQRQVRRGETVANHSAHDLRHRTDALEDSRAFRRRLRQESGEEETVKDVRLGDVARLFALAKRELWPLTGAFLLLCVSSTVALCVPYSIGKILDMAVKKDGDRRLFGLTLAQFNVALGSLFVLGASANFGRVYILRVVGERVVARLRSKLYKQTVMQDAEFFDANRVGDLLSRFSSDANIVAKSLTQNIADGLKAVITGTAGLTMMAYVSLELTGIIVAVVPPVAVGAYYYGRRIRDITTQSQRTLGTATRVAEEALNNIKTVQAFSADVVEVRKYNREIRNIYGIGQREALLSASFFSATNLAGNMTVLTLLSVGTQMVLDSSISMGDLSSFMMYSAYTGSAMIGLSSFYSKMMKGLGAASRVFELEDSQRVVKSTVGIPAIRDTKGPIEFKNVKFSYPTRPSSMIFNDLSFTIPPGSNICVVGPSGGGKTTISQLLLRFYDPVEGTITMNGKDIRAFNLLSLRRAIGFVGQDPVLFSGSIEDNIAYGKPTATREEVEEAARKANCLFINDFPQGLDTQVGPRGAQLSGGQKQRIAIARALIRNPSILILDEATSSLDAESEAAVTDALRHIMDSDCTTISISHRLSAIRRSDHVIVLDTRGRVVEQGRFQDLVADENSYFMKVLT</sequence>